<evidence type="ECO:0000313" key="4">
    <source>
        <dbReference type="Proteomes" id="UP000175993"/>
    </source>
</evidence>
<accession>A0ABD6G923</accession>
<feature type="chain" id="PRO_5044888011" evidence="2">
    <location>
        <begin position="21"/>
        <end position="376"/>
    </location>
</feature>
<feature type="region of interest" description="Disordered" evidence="1">
    <location>
        <begin position="87"/>
        <end position="113"/>
    </location>
</feature>
<dbReference type="InterPro" id="IPR035948">
    <property type="entry name" value="YwqG-like_sf"/>
</dbReference>
<dbReference type="SUPFAM" id="SSF103032">
    <property type="entry name" value="Hypothetical protein YwqG"/>
    <property type="match status" value="1"/>
</dbReference>
<evidence type="ECO:0000256" key="2">
    <source>
        <dbReference type="SAM" id="SignalP"/>
    </source>
</evidence>
<dbReference type="AlphaFoldDB" id="A0ABD6G923"/>
<protein>
    <submittedName>
        <fullName evidence="3">DUF1963 domain-containing protein</fullName>
    </submittedName>
</protein>
<evidence type="ECO:0000256" key="1">
    <source>
        <dbReference type="SAM" id="MobiDB-lite"/>
    </source>
</evidence>
<dbReference type="InterPro" id="IPR015315">
    <property type="entry name" value="DUF1963"/>
</dbReference>
<evidence type="ECO:0000313" key="3">
    <source>
        <dbReference type="EMBL" id="MUP05800.1"/>
    </source>
</evidence>
<dbReference type="Pfam" id="PF09234">
    <property type="entry name" value="DUF1963"/>
    <property type="match status" value="1"/>
</dbReference>
<name>A0ABD6G923_AGRVI</name>
<sequence>MHTKPLAPRLFYRRSLLAGAAGFLAFGNATGTFAQQRKAGPYFKSKDELDQSLKAFGVGSWDRSSLLKQARPTTILSSTALEDKDIPLGASKIGGAPDMPEETDWPMRKPSSSGKRDVEVLRKLNAENPSPYYQQMIAAKEPLANRDAPLAFVLQLDLAAAAAAGPVDPDIPTDGRLLVFFDLVLLPWFGEQQEEKAFSLLYLPAAQTELKRRPVPDLGMALWGERHEGDTDEQAMRLPSARIDPTFSFTLPGDGSYPMLTRYPYPQEPPHRAWLDALTSGPGDGCQLYGWPNFVQSDPGIDLGAEDVKFDLPRNDDYIRTISGLAGPIENWIPLLTITGYASDGVDFNGGYYVMIRRTDLRNKDFSKAVIVYQTD</sequence>
<dbReference type="RefSeq" id="WP_070167712.1">
    <property type="nucleotide sequence ID" value="NZ_CP118259.1"/>
</dbReference>
<dbReference type="PANTHER" id="PTHR36436">
    <property type="entry name" value="SLL5081 PROTEIN"/>
    <property type="match status" value="1"/>
</dbReference>
<dbReference type="EMBL" id="MBEV02000006">
    <property type="protein sequence ID" value="MUP05800.1"/>
    <property type="molecule type" value="Genomic_DNA"/>
</dbReference>
<comment type="caution">
    <text evidence="3">The sequence shown here is derived from an EMBL/GenBank/DDBJ whole genome shotgun (WGS) entry which is preliminary data.</text>
</comment>
<gene>
    <name evidence="3" type="ORF">BBI04_013405</name>
</gene>
<organism evidence="3 4">
    <name type="scientific">Agrobacterium vitis</name>
    <name type="common">Rhizobium vitis</name>
    <dbReference type="NCBI Taxonomy" id="373"/>
    <lineage>
        <taxon>Bacteria</taxon>
        <taxon>Pseudomonadati</taxon>
        <taxon>Pseudomonadota</taxon>
        <taxon>Alphaproteobacteria</taxon>
        <taxon>Hyphomicrobiales</taxon>
        <taxon>Rhizobiaceae</taxon>
        <taxon>Rhizobium/Agrobacterium group</taxon>
        <taxon>Agrobacterium</taxon>
    </lineage>
</organism>
<feature type="signal peptide" evidence="2">
    <location>
        <begin position="1"/>
        <end position="20"/>
    </location>
</feature>
<dbReference type="PANTHER" id="PTHR36436:SF6">
    <property type="entry name" value="SLL5081 PROTEIN"/>
    <property type="match status" value="1"/>
</dbReference>
<reference evidence="3 4" key="1">
    <citation type="submission" date="2019-11" db="EMBL/GenBank/DDBJ databases">
        <title>Whole-genome sequencing of Allorhizobium vitis.</title>
        <authorList>
            <person name="Gan H.M."/>
            <person name="Savka M.A."/>
        </authorList>
    </citation>
    <scope>NUCLEOTIDE SEQUENCE [LARGE SCALE GENOMIC DNA]</scope>
    <source>
        <strain evidence="3 4">AB4</strain>
    </source>
</reference>
<proteinExistence type="predicted"/>
<dbReference type="Gene3D" id="2.30.320.10">
    <property type="entry name" value="YwqG-like"/>
    <property type="match status" value="1"/>
</dbReference>
<keyword evidence="2" id="KW-0732">Signal</keyword>
<dbReference type="Proteomes" id="UP000175993">
    <property type="component" value="Unassembled WGS sequence"/>
</dbReference>